<organism evidence="1 2">
    <name type="scientific">Sphingomonas limnosediminicola</name>
    <dbReference type="NCBI Taxonomy" id="940133"/>
    <lineage>
        <taxon>Bacteria</taxon>
        <taxon>Pseudomonadati</taxon>
        <taxon>Pseudomonadota</taxon>
        <taxon>Alphaproteobacteria</taxon>
        <taxon>Sphingomonadales</taxon>
        <taxon>Sphingomonadaceae</taxon>
        <taxon>Sphingomonas</taxon>
    </lineage>
</organism>
<sequence>MFGAGQYRIKEINEDVAVVSATKIELKFVFDRERMRDVAALITLREVPDDLEVPMPVEIWIRFLGEQAAPLVKEGRGIITVPPDEQIEDQLKWVALLRREVFTSTARTRDAAYFVRGYHIANNDWGSGGGSWTDD</sequence>
<proteinExistence type="predicted"/>
<name>A0ABP7L4S3_9SPHN</name>
<dbReference type="Proteomes" id="UP001500827">
    <property type="component" value="Unassembled WGS sequence"/>
</dbReference>
<protein>
    <submittedName>
        <fullName evidence="1">Uncharacterized protein</fullName>
    </submittedName>
</protein>
<reference evidence="2" key="1">
    <citation type="journal article" date="2019" name="Int. J. Syst. Evol. Microbiol.">
        <title>The Global Catalogue of Microorganisms (GCM) 10K type strain sequencing project: providing services to taxonomists for standard genome sequencing and annotation.</title>
        <authorList>
            <consortium name="The Broad Institute Genomics Platform"/>
            <consortium name="The Broad Institute Genome Sequencing Center for Infectious Disease"/>
            <person name="Wu L."/>
            <person name="Ma J."/>
        </authorList>
    </citation>
    <scope>NUCLEOTIDE SEQUENCE [LARGE SCALE GENOMIC DNA]</scope>
    <source>
        <strain evidence="2">JCM 17543</strain>
    </source>
</reference>
<evidence type="ECO:0000313" key="2">
    <source>
        <dbReference type="Proteomes" id="UP001500827"/>
    </source>
</evidence>
<dbReference type="EMBL" id="BAABBM010000001">
    <property type="protein sequence ID" value="GAA3894960.1"/>
    <property type="molecule type" value="Genomic_DNA"/>
</dbReference>
<keyword evidence="2" id="KW-1185">Reference proteome</keyword>
<comment type="caution">
    <text evidence="1">The sequence shown here is derived from an EMBL/GenBank/DDBJ whole genome shotgun (WGS) entry which is preliminary data.</text>
</comment>
<gene>
    <name evidence="1" type="ORF">GCM10022276_12580</name>
</gene>
<accession>A0ABP7L4S3</accession>
<evidence type="ECO:0000313" key="1">
    <source>
        <dbReference type="EMBL" id="GAA3894960.1"/>
    </source>
</evidence>
<dbReference type="RefSeq" id="WP_344698823.1">
    <property type="nucleotide sequence ID" value="NZ_BAABBM010000001.1"/>
</dbReference>